<reference evidence="2 4" key="1">
    <citation type="submission" date="2012-11" db="EMBL/GenBank/DDBJ databases">
        <title>Whole genome sequence of Acetobacter cibinongensis 4H-1.</title>
        <authorList>
            <person name="Azuma Y."/>
            <person name="Higashiura N."/>
            <person name="Hirakawa H."/>
            <person name="Matsushita K."/>
        </authorList>
    </citation>
    <scope>NUCLEOTIDE SEQUENCE [LARGE SCALE GENOMIC DNA]</scope>
    <source>
        <strain evidence="2 4">4H-1</strain>
    </source>
</reference>
<accession>A0A0D6N2A3</accession>
<reference evidence="3 5" key="2">
    <citation type="submission" date="2019-07" db="EMBL/GenBank/DDBJ databases">
        <title>Whole genome shotgun sequence of Acetobacter cibinongensis NBRC 16605.</title>
        <authorList>
            <person name="Hosoyama A."/>
            <person name="Uohara A."/>
            <person name="Ohji S."/>
            <person name="Ichikawa N."/>
        </authorList>
    </citation>
    <scope>NUCLEOTIDE SEQUENCE [LARGE SCALE GENOMIC DNA]</scope>
    <source>
        <strain evidence="3 5">NBRC 16605</strain>
    </source>
</reference>
<dbReference type="EMBL" id="BJVU01000007">
    <property type="protein sequence ID" value="GEL59179.1"/>
    <property type="molecule type" value="Genomic_DNA"/>
</dbReference>
<name>A0A0D6N2A3_9PROT</name>
<evidence type="ECO:0000313" key="5">
    <source>
        <dbReference type="Proteomes" id="UP000321891"/>
    </source>
</evidence>
<feature type="chain" id="PRO_5030005700" evidence="1">
    <location>
        <begin position="24"/>
        <end position="261"/>
    </location>
</feature>
<feature type="signal peptide" evidence="1">
    <location>
        <begin position="1"/>
        <end position="23"/>
    </location>
</feature>
<evidence type="ECO:0000313" key="2">
    <source>
        <dbReference type="EMBL" id="GAN59656.1"/>
    </source>
</evidence>
<evidence type="ECO:0000313" key="3">
    <source>
        <dbReference type="EMBL" id="GEL59179.1"/>
    </source>
</evidence>
<keyword evidence="1" id="KW-0732">Signal</keyword>
<dbReference type="RefSeq" id="WP_048837745.1">
    <property type="nucleotide sequence ID" value="NZ_BAMV01000007.1"/>
</dbReference>
<evidence type="ECO:0000256" key="1">
    <source>
        <dbReference type="SAM" id="SignalP"/>
    </source>
</evidence>
<gene>
    <name evidence="2" type="ORF">Abci_007_059</name>
    <name evidence="3" type="ORF">ACI01nite_17810</name>
</gene>
<comment type="caution">
    <text evidence="2">The sequence shown here is derived from an EMBL/GenBank/DDBJ whole genome shotgun (WGS) entry which is preliminary data.</text>
</comment>
<dbReference type="EMBL" id="BAMV01000007">
    <property type="protein sequence ID" value="GAN59656.1"/>
    <property type="molecule type" value="Genomic_DNA"/>
</dbReference>
<dbReference type="Proteomes" id="UP000032671">
    <property type="component" value="Unassembled WGS sequence"/>
</dbReference>
<keyword evidence="5" id="KW-1185">Reference proteome</keyword>
<dbReference type="AlphaFoldDB" id="A0A0D6N2A3"/>
<organism evidence="2 4">
    <name type="scientific">Acetobacter cibinongensis</name>
    <dbReference type="NCBI Taxonomy" id="146475"/>
    <lineage>
        <taxon>Bacteria</taxon>
        <taxon>Pseudomonadati</taxon>
        <taxon>Pseudomonadota</taxon>
        <taxon>Alphaproteobacteria</taxon>
        <taxon>Acetobacterales</taxon>
        <taxon>Acetobacteraceae</taxon>
        <taxon>Acetobacter</taxon>
    </lineage>
</organism>
<accession>A0A6N3SRT6</accession>
<dbReference type="STRING" id="1231339.Abci_007_059"/>
<evidence type="ECO:0000313" key="4">
    <source>
        <dbReference type="Proteomes" id="UP000032671"/>
    </source>
</evidence>
<proteinExistence type="predicted"/>
<sequence length="261" mass="28720">MKKRVRLLLFSLLLLTHAAAAHAQTTSPLEQRVAALARAINGSGKLPLEISPGTKVVQCETTGTTLVIDIDVGHDYVLRRTVQTDLARSAKALAMPSLCRNALYAPLIKDGMSLRLAYRNPETATTFLSYVITPQECLTVSQAPDDPELIRNYLEATVRAEKKSFPLTIEFMTFFDAQVVGNSILYKIRIADADTVTFIKNKNNTASMQRILCKALNKPTPFNLDIGTRIELYDAHNMPLKTVLLSRQTCGAPAITSQSAQ</sequence>
<protein>
    <submittedName>
        <fullName evidence="2">Uncharacterized protein</fullName>
    </submittedName>
</protein>
<dbReference type="Proteomes" id="UP000321891">
    <property type="component" value="Unassembled WGS sequence"/>
</dbReference>